<evidence type="ECO:0000313" key="2">
    <source>
        <dbReference type="EMBL" id="GAU24370.1"/>
    </source>
</evidence>
<organism evidence="2 3">
    <name type="scientific">Trifolium subterraneum</name>
    <name type="common">Subterranean clover</name>
    <dbReference type="NCBI Taxonomy" id="3900"/>
    <lineage>
        <taxon>Eukaryota</taxon>
        <taxon>Viridiplantae</taxon>
        <taxon>Streptophyta</taxon>
        <taxon>Embryophyta</taxon>
        <taxon>Tracheophyta</taxon>
        <taxon>Spermatophyta</taxon>
        <taxon>Magnoliopsida</taxon>
        <taxon>eudicotyledons</taxon>
        <taxon>Gunneridae</taxon>
        <taxon>Pentapetalae</taxon>
        <taxon>rosids</taxon>
        <taxon>fabids</taxon>
        <taxon>Fabales</taxon>
        <taxon>Fabaceae</taxon>
        <taxon>Papilionoideae</taxon>
        <taxon>50 kb inversion clade</taxon>
        <taxon>NPAAA clade</taxon>
        <taxon>Hologalegina</taxon>
        <taxon>IRL clade</taxon>
        <taxon>Trifolieae</taxon>
        <taxon>Trifolium</taxon>
    </lineage>
</organism>
<dbReference type="AlphaFoldDB" id="A0A2Z6MLE9"/>
<name>A0A2Z6MLE9_TRISU</name>
<protein>
    <submittedName>
        <fullName evidence="2">Uncharacterized protein</fullName>
    </submittedName>
</protein>
<accession>A0A2Z6MLE9</accession>
<proteinExistence type="predicted"/>
<keyword evidence="3" id="KW-1185">Reference proteome</keyword>
<feature type="region of interest" description="Disordered" evidence="1">
    <location>
        <begin position="207"/>
        <end position="252"/>
    </location>
</feature>
<dbReference type="Proteomes" id="UP000242715">
    <property type="component" value="Unassembled WGS sequence"/>
</dbReference>
<dbReference type="InterPro" id="IPR036691">
    <property type="entry name" value="Endo/exonu/phosph_ase_sf"/>
</dbReference>
<gene>
    <name evidence="2" type="ORF">TSUD_390790</name>
</gene>
<sequence length="764" mass="87357">MLDAGNKDETNRSIKPMLMSFRDKVLGSQTFATREKVDLVAKNLAQVELIKGNRLLPMLHVQNTVMEELSLPYKECLCGCYGHILKDCTQKNKSTTVEPEVQASPITAASAVAAATVTNEKGKEINGVSKISGEIIEEIMTKTDNLAINGDSDFLHGDWIKVERKKRINRVNMHGPGGVMKGSNFQNLKNRINGLNAENVDLLHGNRNNGNNSFNASIKVGKNNQKRSRGDSGPSKIDLKNGKHNHTTMSSGVLKGKSKATTINMTQKFDYIEEKGPGVKACAKLDIPQSSSDITLNSKETRCSDNVARAAIKKLGLKNYIVSEAHGFLGGIWLLWNRQDIEFEVIQNNFHFIHVKVKEKDVDSWLLTVVYASPRDNERDTTRHQLMGLAANIQVPWLMMGDFNEIARTKFTWRGPKWNMHDKVFKKLDRVLCNVEWRLKYHEGFAKVLPRVQSDHHLIMVLCEGEPFNGGNRPFRFEAAWITHEDFHRLLCEKWERGSDLLNVISSFTPQLKEWNLETFGNIFKRKKELLARINGIQNSHNYGYSNFLENLEKQLQEQLAITLYQEECLWFQKSRSKWIVDGDRNTKYYHTKTIIRRRKNKILSLRDESGVWVNDPDILKNLVRNFYTELFKEDTPIRDSIVSWTTYPNVVEDHHGILSANVQLNECKSVLFDMGPHKAPGEDGYPAIFFQQCWDTIAEASIEQAHCVMHCLDILCQASGQNTTRKTVYTHGHFSHYPRLFLGYIMFIHGIPTARIRGILLRW</sequence>
<dbReference type="Gene3D" id="3.60.10.10">
    <property type="entry name" value="Endonuclease/exonuclease/phosphatase"/>
    <property type="match status" value="1"/>
</dbReference>
<dbReference type="EMBL" id="DF973288">
    <property type="protein sequence ID" value="GAU24370.1"/>
    <property type="molecule type" value="Genomic_DNA"/>
</dbReference>
<evidence type="ECO:0000256" key="1">
    <source>
        <dbReference type="SAM" id="MobiDB-lite"/>
    </source>
</evidence>
<dbReference type="PANTHER" id="PTHR35218:SF9">
    <property type="entry name" value="ENDONUCLEASE_EXONUCLEASE_PHOSPHATASE DOMAIN-CONTAINING PROTEIN"/>
    <property type="match status" value="1"/>
</dbReference>
<evidence type="ECO:0000313" key="3">
    <source>
        <dbReference type="Proteomes" id="UP000242715"/>
    </source>
</evidence>
<dbReference type="OrthoDB" id="1434973at2759"/>
<dbReference type="SUPFAM" id="SSF56219">
    <property type="entry name" value="DNase I-like"/>
    <property type="match status" value="1"/>
</dbReference>
<reference evidence="3" key="1">
    <citation type="journal article" date="2017" name="Front. Plant Sci.">
        <title>Climate Clever Clovers: New Paradigm to Reduce the Environmental Footprint of Ruminants by Breeding Low Methanogenic Forages Utilizing Haplotype Variation.</title>
        <authorList>
            <person name="Kaur P."/>
            <person name="Appels R."/>
            <person name="Bayer P.E."/>
            <person name="Keeble-Gagnere G."/>
            <person name="Wang J."/>
            <person name="Hirakawa H."/>
            <person name="Shirasawa K."/>
            <person name="Vercoe P."/>
            <person name="Stefanova K."/>
            <person name="Durmic Z."/>
            <person name="Nichols P."/>
            <person name="Revell C."/>
            <person name="Isobe S.N."/>
            <person name="Edwards D."/>
            <person name="Erskine W."/>
        </authorList>
    </citation>
    <scope>NUCLEOTIDE SEQUENCE [LARGE SCALE GENOMIC DNA]</scope>
    <source>
        <strain evidence="3">cv. Daliak</strain>
    </source>
</reference>
<dbReference type="PANTHER" id="PTHR35218">
    <property type="entry name" value="RNASE H DOMAIN-CONTAINING PROTEIN"/>
    <property type="match status" value="1"/>
</dbReference>